<feature type="signal peptide" evidence="1">
    <location>
        <begin position="1"/>
        <end position="28"/>
    </location>
</feature>
<evidence type="ECO:0000313" key="2">
    <source>
        <dbReference type="EMBL" id="RZS87337.1"/>
    </source>
</evidence>
<dbReference type="Proteomes" id="UP000293638">
    <property type="component" value="Unassembled WGS sequence"/>
</dbReference>
<dbReference type="InterPro" id="IPR006311">
    <property type="entry name" value="TAT_signal"/>
</dbReference>
<dbReference type="AlphaFoldDB" id="A0A4V2F4E6"/>
<evidence type="ECO:0000256" key="1">
    <source>
        <dbReference type="SAM" id="SignalP"/>
    </source>
</evidence>
<reference evidence="2 3" key="1">
    <citation type="submission" date="2019-02" db="EMBL/GenBank/DDBJ databases">
        <title>Genomic Encyclopedia of Type Strains, Phase IV (KMG-IV): sequencing the most valuable type-strain genomes for metagenomic binning, comparative biology and taxonomic classification.</title>
        <authorList>
            <person name="Goeker M."/>
        </authorList>
    </citation>
    <scope>NUCLEOTIDE SEQUENCE [LARGE SCALE GENOMIC DNA]</scope>
    <source>
        <strain evidence="2 3">DSM 45622</strain>
    </source>
</reference>
<dbReference type="PROSITE" id="PS51318">
    <property type="entry name" value="TAT"/>
    <property type="match status" value="1"/>
</dbReference>
<gene>
    <name evidence="2" type="ORF">EV189_2762</name>
</gene>
<dbReference type="EMBL" id="SGXD01000003">
    <property type="protein sequence ID" value="RZS87337.1"/>
    <property type="molecule type" value="Genomic_DNA"/>
</dbReference>
<comment type="caution">
    <text evidence="2">The sequence shown here is derived from an EMBL/GenBank/DDBJ whole genome shotgun (WGS) entry which is preliminary data.</text>
</comment>
<proteinExistence type="predicted"/>
<keyword evidence="3" id="KW-1185">Reference proteome</keyword>
<evidence type="ECO:0008006" key="4">
    <source>
        <dbReference type="Google" id="ProtNLM"/>
    </source>
</evidence>
<feature type="chain" id="PRO_5020209172" description="SnoaL-like protein" evidence="1">
    <location>
        <begin position="29"/>
        <end position="185"/>
    </location>
</feature>
<keyword evidence="1" id="KW-0732">Signal</keyword>
<accession>A0A4V2F4E6</accession>
<evidence type="ECO:0000313" key="3">
    <source>
        <dbReference type="Proteomes" id="UP000293638"/>
    </source>
</evidence>
<organism evidence="2 3">
    <name type="scientific">Motilibacter rhizosphaerae</name>
    <dbReference type="NCBI Taxonomy" id="598652"/>
    <lineage>
        <taxon>Bacteria</taxon>
        <taxon>Bacillati</taxon>
        <taxon>Actinomycetota</taxon>
        <taxon>Actinomycetes</taxon>
        <taxon>Motilibacterales</taxon>
        <taxon>Motilibacteraceae</taxon>
        <taxon>Motilibacter</taxon>
    </lineage>
</organism>
<sequence>MNRTRTRTLAASAAVLATAVGLAAPASAAPAKKDGRDPQTVALVASIASTYGVYDKDLDRAYADGFQQAGECEADPAGSGAKGIAFVDWQQVVDGFDPAHPAVLRYRTDDHGRYRLVGAEFLVFDADQDASTVEPLRFGSVPLNGPLRLDGDGPLVYELPVWAWKHEVAGTFADWNAQVSCPDLH</sequence>
<dbReference type="RefSeq" id="WP_130493469.1">
    <property type="nucleotide sequence ID" value="NZ_SGXD01000003.1"/>
</dbReference>
<name>A0A4V2F4E6_9ACTN</name>
<dbReference type="OrthoDB" id="2449873at2"/>
<protein>
    <recommendedName>
        <fullName evidence="4">SnoaL-like protein</fullName>
    </recommendedName>
</protein>